<dbReference type="AlphaFoldDB" id="A0A644XJZ4"/>
<dbReference type="InterPro" id="IPR036412">
    <property type="entry name" value="HAD-like_sf"/>
</dbReference>
<dbReference type="PANTHER" id="PTHR43316:SF8">
    <property type="entry name" value="HAD FAMILY HYDROLASE"/>
    <property type="match status" value="1"/>
</dbReference>
<dbReference type="SFLD" id="SFLDS00003">
    <property type="entry name" value="Haloacid_Dehalogenase"/>
    <property type="match status" value="1"/>
</dbReference>
<proteinExistence type="predicted"/>
<dbReference type="Gene3D" id="1.10.150.240">
    <property type="entry name" value="Putative phosphatase, domain 2"/>
    <property type="match status" value="1"/>
</dbReference>
<name>A0A644XJZ4_9ZZZZ</name>
<gene>
    <name evidence="2" type="ORF">SDC9_62798</name>
</gene>
<dbReference type="SUPFAM" id="SSF56784">
    <property type="entry name" value="HAD-like"/>
    <property type="match status" value="1"/>
</dbReference>
<evidence type="ECO:0000313" key="2">
    <source>
        <dbReference type="EMBL" id="MPM16419.1"/>
    </source>
</evidence>
<accession>A0A644XJZ4</accession>
<sequence>MTTNPSLNREIKLIAFDADDTLWVNEHHYRNAEHSFADMMSPYCSHEKAIDALLQKEKENLPLLGYGSKPFIISLVECGIDLSGGTLDNNQIKSLIALGKETIGRNMELYPDAEPVLQKLFGRYPLVLATKGDLKEQESKVERSGLMKYFTSIEIMSEKHQGNYLKIIDQHGLEPRDFVMVGNSFRSDILPVLEIGGNAVYIPSDIIWAHEVVEESSHPNLVKLENLTQLPGLFNIQ</sequence>
<organism evidence="2">
    <name type="scientific">bioreactor metagenome</name>
    <dbReference type="NCBI Taxonomy" id="1076179"/>
    <lineage>
        <taxon>unclassified sequences</taxon>
        <taxon>metagenomes</taxon>
        <taxon>ecological metagenomes</taxon>
    </lineage>
</organism>
<comment type="caution">
    <text evidence="2">The sequence shown here is derived from an EMBL/GenBank/DDBJ whole genome shotgun (WGS) entry which is preliminary data.</text>
</comment>
<dbReference type="Pfam" id="PF00702">
    <property type="entry name" value="Hydrolase"/>
    <property type="match status" value="1"/>
</dbReference>
<protein>
    <recommendedName>
        <fullName evidence="3">Phosphoglycolate phosphatase</fullName>
    </recommendedName>
</protein>
<dbReference type="InterPro" id="IPR051540">
    <property type="entry name" value="S-2-haloacid_dehalogenase"/>
</dbReference>
<dbReference type="Gene3D" id="3.40.50.1000">
    <property type="entry name" value="HAD superfamily/HAD-like"/>
    <property type="match status" value="1"/>
</dbReference>
<dbReference type="EMBL" id="VSSQ01002608">
    <property type="protein sequence ID" value="MPM16419.1"/>
    <property type="molecule type" value="Genomic_DNA"/>
</dbReference>
<dbReference type="GO" id="GO:0016787">
    <property type="term" value="F:hydrolase activity"/>
    <property type="evidence" value="ECO:0007669"/>
    <property type="project" value="UniProtKB-KW"/>
</dbReference>
<keyword evidence="1" id="KW-0378">Hydrolase</keyword>
<evidence type="ECO:0008006" key="3">
    <source>
        <dbReference type="Google" id="ProtNLM"/>
    </source>
</evidence>
<reference evidence="2" key="1">
    <citation type="submission" date="2019-08" db="EMBL/GenBank/DDBJ databases">
        <authorList>
            <person name="Kucharzyk K."/>
            <person name="Murdoch R.W."/>
            <person name="Higgins S."/>
            <person name="Loffler F."/>
        </authorList>
    </citation>
    <scope>NUCLEOTIDE SEQUENCE</scope>
</reference>
<dbReference type="SFLD" id="SFLDG01129">
    <property type="entry name" value="C1.5:_HAD__Beta-PGM__Phosphata"/>
    <property type="match status" value="1"/>
</dbReference>
<dbReference type="InterPro" id="IPR023198">
    <property type="entry name" value="PGP-like_dom2"/>
</dbReference>
<evidence type="ECO:0000256" key="1">
    <source>
        <dbReference type="ARBA" id="ARBA00022801"/>
    </source>
</evidence>
<dbReference type="InterPro" id="IPR023214">
    <property type="entry name" value="HAD_sf"/>
</dbReference>
<dbReference type="PANTHER" id="PTHR43316">
    <property type="entry name" value="HYDROLASE, HALOACID DELAHOGENASE-RELATED"/>
    <property type="match status" value="1"/>
</dbReference>